<dbReference type="GO" id="GO:0008265">
    <property type="term" value="F:molybdenum cofactor sulfurtransferase activity"/>
    <property type="evidence" value="ECO:0007669"/>
    <property type="project" value="TreeGrafter"/>
</dbReference>
<dbReference type="PANTHER" id="PTHR14237">
    <property type="entry name" value="MOLYBDOPTERIN COFACTOR SULFURASE MOSC"/>
    <property type="match status" value="1"/>
</dbReference>
<comment type="caution">
    <text evidence="3">The sequence shown here is derived from an EMBL/GenBank/DDBJ whole genome shotgun (WGS) entry which is preliminary data.</text>
</comment>
<feature type="region of interest" description="Disordered" evidence="1">
    <location>
        <begin position="707"/>
        <end position="727"/>
    </location>
</feature>
<dbReference type="InterPro" id="IPR015424">
    <property type="entry name" value="PyrdxlP-dep_Trfase"/>
</dbReference>
<dbReference type="AlphaFoldDB" id="A0AB34L0L3"/>
<dbReference type="InterPro" id="IPR000192">
    <property type="entry name" value="Aminotrans_V_dom"/>
</dbReference>
<dbReference type="RefSeq" id="XP_069232672.1">
    <property type="nucleotide sequence ID" value="XM_069370149.1"/>
</dbReference>
<feature type="region of interest" description="Disordered" evidence="1">
    <location>
        <begin position="44"/>
        <end position="80"/>
    </location>
</feature>
<reference evidence="3 4" key="1">
    <citation type="journal article" date="2020" name="Microbiol. Resour. Announc.">
        <title>Draft Genome Sequence of a Cladosporium Species Isolated from the Mesophotic Ascidian Didemnum maculosum.</title>
        <authorList>
            <person name="Gioti A."/>
            <person name="Siaperas R."/>
            <person name="Nikolaivits E."/>
            <person name="Le Goff G."/>
            <person name="Ouazzani J."/>
            <person name="Kotoulas G."/>
            <person name="Topakas E."/>
        </authorList>
    </citation>
    <scope>NUCLEOTIDE SEQUENCE [LARGE SCALE GENOMIC DNA]</scope>
    <source>
        <strain evidence="3 4">TM138-S3</strain>
    </source>
</reference>
<gene>
    <name evidence="3" type="ORF">WHR41_01543</name>
</gene>
<feature type="compositionally biased region" description="Pro residues" evidence="1">
    <location>
        <begin position="585"/>
        <end position="600"/>
    </location>
</feature>
<evidence type="ECO:0000313" key="4">
    <source>
        <dbReference type="Proteomes" id="UP000803884"/>
    </source>
</evidence>
<protein>
    <recommendedName>
        <fullName evidence="2">Aminotransferase class V domain-containing protein</fullName>
    </recommendedName>
</protein>
<dbReference type="GO" id="GO:0043545">
    <property type="term" value="P:molybdopterin cofactor metabolic process"/>
    <property type="evidence" value="ECO:0007669"/>
    <property type="project" value="TreeGrafter"/>
</dbReference>
<dbReference type="GeneID" id="96002987"/>
<dbReference type="InterPro" id="IPR015422">
    <property type="entry name" value="PyrdxlP-dep_Trfase_small"/>
</dbReference>
<accession>A0AB34L0L3</accession>
<dbReference type="SUPFAM" id="SSF53383">
    <property type="entry name" value="PLP-dependent transferases"/>
    <property type="match status" value="1"/>
</dbReference>
<dbReference type="EMBL" id="JAAQHG020000004">
    <property type="protein sequence ID" value="KAL1589567.1"/>
    <property type="molecule type" value="Genomic_DNA"/>
</dbReference>
<feature type="compositionally biased region" description="Polar residues" evidence="1">
    <location>
        <begin position="64"/>
        <end position="73"/>
    </location>
</feature>
<dbReference type="InterPro" id="IPR015421">
    <property type="entry name" value="PyrdxlP-dep_Trfase_major"/>
</dbReference>
<feature type="domain" description="Aminotransferase class V" evidence="2">
    <location>
        <begin position="98"/>
        <end position="527"/>
    </location>
</feature>
<name>A0AB34L0L3_9PEZI</name>
<evidence type="ECO:0000256" key="1">
    <source>
        <dbReference type="SAM" id="MobiDB-lite"/>
    </source>
</evidence>
<evidence type="ECO:0000313" key="3">
    <source>
        <dbReference type="EMBL" id="KAL1589567.1"/>
    </source>
</evidence>
<dbReference type="Pfam" id="PF00266">
    <property type="entry name" value="Aminotran_5"/>
    <property type="match status" value="1"/>
</dbReference>
<feature type="region of interest" description="Disordered" evidence="1">
    <location>
        <begin position="563"/>
        <end position="666"/>
    </location>
</feature>
<dbReference type="PANTHER" id="PTHR14237:SF80">
    <property type="entry name" value="MOLYBDENUM COFACTOR SULFURASE"/>
    <property type="match status" value="1"/>
</dbReference>
<keyword evidence="4" id="KW-1185">Reference proteome</keyword>
<sequence length="746" mass="81589">MDIPAHILNAVHTGGPTAMDPIDRLQQQQAAKRAFTTHLKEVNSSAEDISAGSVSDLENDHTTDLTTPPSSGSCAGDMQPDDVEEFRDREYPMLKGKTYLDHGGTTLYAKSLVEEFSADLIGNLYGNPHSASSPSALAGHRVDAIRERALRFFNADPDEFDLVFVANATAAIKMVIDCFRDHAAASNTPVWYGYHRDAHTSLVGVRELTKLHRCFTSDEEVDIWINSGGMGGARSRQLGLFAYPGQSNMTGRRLPLNWPGRIRKSFHKAPTYTLLDAAALASTAPLDLSDAATAPDFTALSFYKIFGFPNIGALIVRKASAHMLQGRKFFGGGTVDMIISINDTWHAKKETSIHDRLEDGTLPFHSIFALDHGISVHERLYGPNPMKFISMHTAQLGRQMYEGLSRMMHSNGRPVTKIYKDENAVYGDPSVQGATLAFNVLRPDGSLVGFEEVEEAADERQIYVRSGSLCNPGGVATYLDWSPAEMRAAYAAGHRCSNPTQVMNGKATGVVRVSMGAMSTQSDVTRFLDFLEEVYVDQMSEPKIGAKEFLLNLEQKYEYEPSYPPSLTVRSASRASGASSTPQTPHIPPSDIAPPAPYPPSAKSINGARPSEKWADSATLHSNASAHELDTGQPPKPPPFNPADYTSNRRPWEDEMRKQNAASAEAEAKYREMEALLMASRTGQNPSNSVKARRFGRSVVNLLRQKSNHAADNSSTNNSVKSSTPSFYSHAEKNRLVENMTTLGVA</sequence>
<proteinExistence type="predicted"/>
<evidence type="ECO:0000259" key="2">
    <source>
        <dbReference type="Pfam" id="PF00266"/>
    </source>
</evidence>
<dbReference type="Gene3D" id="3.90.1150.10">
    <property type="entry name" value="Aspartate Aminotransferase, domain 1"/>
    <property type="match status" value="1"/>
</dbReference>
<organism evidence="3 4">
    <name type="scientific">Cladosporium halotolerans</name>
    <dbReference type="NCBI Taxonomy" id="1052096"/>
    <lineage>
        <taxon>Eukaryota</taxon>
        <taxon>Fungi</taxon>
        <taxon>Dikarya</taxon>
        <taxon>Ascomycota</taxon>
        <taxon>Pezizomycotina</taxon>
        <taxon>Dothideomycetes</taxon>
        <taxon>Dothideomycetidae</taxon>
        <taxon>Cladosporiales</taxon>
        <taxon>Cladosporiaceae</taxon>
        <taxon>Cladosporium</taxon>
    </lineage>
</organism>
<dbReference type="Gene3D" id="3.40.640.10">
    <property type="entry name" value="Type I PLP-dependent aspartate aminotransferase-like (Major domain)"/>
    <property type="match status" value="1"/>
</dbReference>
<dbReference type="Proteomes" id="UP000803884">
    <property type="component" value="Unassembled WGS sequence"/>
</dbReference>
<feature type="compositionally biased region" description="Low complexity" evidence="1">
    <location>
        <begin position="570"/>
        <end position="580"/>
    </location>
</feature>
<feature type="compositionally biased region" description="Low complexity" evidence="1">
    <location>
        <begin position="713"/>
        <end position="726"/>
    </location>
</feature>